<protein>
    <recommendedName>
        <fullName evidence="2">GntR C-terminal domain-containing protein</fullName>
    </recommendedName>
</protein>
<accession>A0A645C4M7</accession>
<dbReference type="EMBL" id="VSSQ01023397">
    <property type="protein sequence ID" value="MPM70303.1"/>
    <property type="molecule type" value="Genomic_DNA"/>
</dbReference>
<evidence type="ECO:0000313" key="1">
    <source>
        <dbReference type="EMBL" id="MPM70303.1"/>
    </source>
</evidence>
<evidence type="ECO:0008006" key="2">
    <source>
        <dbReference type="Google" id="ProtNLM"/>
    </source>
</evidence>
<name>A0A645C4M7_9ZZZZ</name>
<proteinExistence type="predicted"/>
<reference evidence="1" key="1">
    <citation type="submission" date="2019-08" db="EMBL/GenBank/DDBJ databases">
        <authorList>
            <person name="Kucharzyk K."/>
            <person name="Murdoch R.W."/>
            <person name="Higgins S."/>
            <person name="Loffler F."/>
        </authorList>
    </citation>
    <scope>NUCLEOTIDE SEQUENCE</scope>
</reference>
<organism evidence="1">
    <name type="scientific">bioreactor metagenome</name>
    <dbReference type="NCBI Taxonomy" id="1076179"/>
    <lineage>
        <taxon>unclassified sequences</taxon>
        <taxon>metagenomes</taxon>
        <taxon>ecological metagenomes</taxon>
    </lineage>
</organism>
<sequence>MNTLFELTGPQMFMYIRLNPDKMGNVQLEHLELIEAIKSKDKARIRESVLHHFNVEEMLGNIRSDVKNRGAE</sequence>
<dbReference type="AlphaFoldDB" id="A0A645C4M7"/>
<comment type="caution">
    <text evidence="1">The sequence shown here is derived from an EMBL/GenBank/DDBJ whole genome shotgun (WGS) entry which is preliminary data.</text>
</comment>
<gene>
    <name evidence="1" type="ORF">SDC9_117258</name>
</gene>